<evidence type="ECO:0000256" key="2">
    <source>
        <dbReference type="ARBA" id="ARBA00015188"/>
    </source>
</evidence>
<dbReference type="GO" id="GO:0005829">
    <property type="term" value="C:cytosol"/>
    <property type="evidence" value="ECO:0007669"/>
    <property type="project" value="TreeGrafter"/>
</dbReference>
<dbReference type="Proteomes" id="UP000241514">
    <property type="component" value="Unassembled WGS sequence"/>
</dbReference>
<dbReference type="InterPro" id="IPR003170">
    <property type="entry name" value="MurB"/>
</dbReference>
<dbReference type="AlphaFoldDB" id="A0A6N4DEI7"/>
<proteinExistence type="inferred from homology"/>
<feature type="domain" description="UDP-N-acetylenolpyruvoylglucosamine reductase C-terminal" evidence="4">
    <location>
        <begin position="20"/>
        <end position="123"/>
    </location>
</feature>
<feature type="non-terminal residue" evidence="5">
    <location>
        <position position="1"/>
    </location>
</feature>
<dbReference type="PANTHER" id="PTHR21071:SF4">
    <property type="entry name" value="UDP-N-ACETYLENOLPYRUVOYLGLUCOSAMINE REDUCTASE"/>
    <property type="match status" value="1"/>
</dbReference>
<dbReference type="GO" id="GO:0071555">
    <property type="term" value="P:cell wall organization"/>
    <property type="evidence" value="ECO:0007669"/>
    <property type="project" value="TreeGrafter"/>
</dbReference>
<dbReference type="PANTHER" id="PTHR21071">
    <property type="entry name" value="UDP-N-ACETYLENOLPYRUVOYLGLUCOSAMINE REDUCTASE"/>
    <property type="match status" value="1"/>
</dbReference>
<evidence type="ECO:0000256" key="1">
    <source>
        <dbReference type="ARBA" id="ARBA00001974"/>
    </source>
</evidence>
<evidence type="ECO:0000313" key="5">
    <source>
        <dbReference type="EMBL" id="PTB88102.1"/>
    </source>
</evidence>
<comment type="caution">
    <text evidence="5">The sequence shown here is derived from an EMBL/GenBank/DDBJ whole genome shotgun (WGS) entry which is preliminary data.</text>
</comment>
<dbReference type="GO" id="GO:0008762">
    <property type="term" value="F:UDP-N-acetylmuramate dehydrogenase activity"/>
    <property type="evidence" value="ECO:0007669"/>
    <property type="project" value="InterPro"/>
</dbReference>
<evidence type="ECO:0000256" key="3">
    <source>
        <dbReference type="ARBA" id="ARBA00031026"/>
    </source>
</evidence>
<reference evidence="5 6" key="1">
    <citation type="submission" date="2018-03" db="EMBL/GenBank/DDBJ databases">
        <title>Cross-interface Injection: A General Nanoliter Liquid Handling Method Applied to Single Cells Genome Amplification Automated Nanoliter Liquid Handling Applied to Single Cell Multiple Displacement Amplification.</title>
        <authorList>
            <person name="Yun J."/>
            <person name="Xu P."/>
            <person name="Xu J."/>
            <person name="Dai X."/>
            <person name="Wang Y."/>
            <person name="Zheng X."/>
            <person name="Cao C."/>
            <person name="Yi Q."/>
            <person name="Zhu Y."/>
            <person name="Wang L."/>
            <person name="Dong Z."/>
            <person name="Huang Y."/>
            <person name="Huang L."/>
            <person name="Du W."/>
        </authorList>
    </citation>
    <scope>NUCLEOTIDE SEQUENCE [LARGE SCALE GENOMIC DNA]</scope>
    <source>
        <strain evidence="5 6">A9-4</strain>
    </source>
</reference>
<evidence type="ECO:0000259" key="4">
    <source>
        <dbReference type="Pfam" id="PF02873"/>
    </source>
</evidence>
<dbReference type="InterPro" id="IPR011601">
    <property type="entry name" value="MurB_C"/>
</dbReference>
<name>A0A6N4DEI7_9GAMM</name>
<dbReference type="SUPFAM" id="SSF56194">
    <property type="entry name" value="Uridine diphospho-N-Acetylenolpyruvylglucosamine reductase, MurB, C-terminal domain"/>
    <property type="match status" value="1"/>
</dbReference>
<dbReference type="HAMAP" id="MF_00037">
    <property type="entry name" value="MurB"/>
    <property type="match status" value="1"/>
</dbReference>
<evidence type="ECO:0000313" key="6">
    <source>
        <dbReference type="Proteomes" id="UP000241514"/>
    </source>
</evidence>
<dbReference type="GO" id="GO:0050660">
    <property type="term" value="F:flavin adenine dinucleotide binding"/>
    <property type="evidence" value="ECO:0007669"/>
    <property type="project" value="TreeGrafter"/>
</dbReference>
<dbReference type="InterPro" id="IPR036635">
    <property type="entry name" value="MurB_C_sf"/>
</dbReference>
<gene>
    <name evidence="5" type="ORF">C9928_06910</name>
</gene>
<sequence>NGELITGATLLLQSGSSLHIRKEMKEILRSRSRKFPRKLPNCGSVFVSDPEMYKEHGPPGSIIEKLGFKGRMRGGAVVSPLHANFIVNTGRASSNDVLMLIREISRTAQRDLGAPLRAEVRYIAPDGKSFAATDVPEERLGQKA</sequence>
<accession>A0A6N4DEI7</accession>
<dbReference type="EMBL" id="PYVG01000117">
    <property type="protein sequence ID" value="PTB88102.1"/>
    <property type="molecule type" value="Genomic_DNA"/>
</dbReference>
<organism evidence="5 6">
    <name type="scientific">Pseudidiomarina aestuarii</name>
    <dbReference type="NCBI Taxonomy" id="624146"/>
    <lineage>
        <taxon>Bacteria</taxon>
        <taxon>Pseudomonadati</taxon>
        <taxon>Pseudomonadota</taxon>
        <taxon>Gammaproteobacteria</taxon>
        <taxon>Alteromonadales</taxon>
        <taxon>Idiomarinaceae</taxon>
        <taxon>Pseudidiomarina</taxon>
    </lineage>
</organism>
<comment type="cofactor">
    <cofactor evidence="1">
        <name>FAD</name>
        <dbReference type="ChEBI" id="CHEBI:57692"/>
    </cofactor>
</comment>
<protein>
    <recommendedName>
        <fullName evidence="2">UDP-N-acetylenolpyruvoylglucosamine reductase</fullName>
    </recommendedName>
    <alternativeName>
        <fullName evidence="3">UDP-N-acetylmuramate dehydrogenase</fullName>
    </alternativeName>
</protein>
<dbReference type="Pfam" id="PF02873">
    <property type="entry name" value="MurB_C"/>
    <property type="match status" value="1"/>
</dbReference>
<dbReference type="Gene3D" id="3.90.78.10">
    <property type="entry name" value="UDP-N-acetylenolpyruvoylglucosamine reductase, C-terminal domain"/>
    <property type="match status" value="1"/>
</dbReference>